<feature type="compositionally biased region" description="Polar residues" evidence="11">
    <location>
        <begin position="75"/>
        <end position="84"/>
    </location>
</feature>
<dbReference type="PROSITE" id="PS50044">
    <property type="entry name" value="SIGMA54_3"/>
    <property type="match status" value="1"/>
</dbReference>
<dbReference type="NCBIfam" id="NF009118">
    <property type="entry name" value="PRK12469.1"/>
    <property type="match status" value="1"/>
</dbReference>
<evidence type="ECO:0000256" key="10">
    <source>
        <dbReference type="PIRNR" id="PIRNR000774"/>
    </source>
</evidence>
<evidence type="ECO:0000256" key="8">
    <source>
        <dbReference type="ARBA" id="ARBA00023125"/>
    </source>
</evidence>
<dbReference type="PIRSF" id="PIRSF000774">
    <property type="entry name" value="RpoN"/>
    <property type="match status" value="1"/>
</dbReference>
<evidence type="ECO:0000256" key="9">
    <source>
        <dbReference type="ARBA" id="ARBA00023163"/>
    </source>
</evidence>
<dbReference type="GO" id="GO:0016779">
    <property type="term" value="F:nucleotidyltransferase activity"/>
    <property type="evidence" value="ECO:0007669"/>
    <property type="project" value="UniProtKB-KW"/>
</dbReference>
<evidence type="ECO:0000256" key="5">
    <source>
        <dbReference type="ARBA" id="ARBA00022695"/>
    </source>
</evidence>
<dbReference type="Pfam" id="PF00309">
    <property type="entry name" value="Sigma54_AID"/>
    <property type="match status" value="1"/>
</dbReference>
<dbReference type="PANTHER" id="PTHR32248:SF4">
    <property type="entry name" value="RNA POLYMERASE SIGMA-54 FACTOR"/>
    <property type="match status" value="1"/>
</dbReference>
<dbReference type="PRINTS" id="PR00045">
    <property type="entry name" value="SIGMA54FCT"/>
</dbReference>
<evidence type="ECO:0000256" key="2">
    <source>
        <dbReference type="ARBA" id="ARBA00019942"/>
    </source>
</evidence>
<feature type="domain" description="RNA polymerase sigma factor 54 DNA-binding" evidence="12">
    <location>
        <begin position="351"/>
        <end position="508"/>
    </location>
</feature>
<feature type="region of interest" description="Disordered" evidence="11">
    <location>
        <begin position="57"/>
        <end position="113"/>
    </location>
</feature>
<comment type="similarity">
    <text evidence="1 10">Belongs to the sigma-54 factor family.</text>
</comment>
<dbReference type="Gene3D" id="1.10.10.1330">
    <property type="entry name" value="RNA polymerase sigma-54 factor, core-binding domain"/>
    <property type="match status" value="1"/>
</dbReference>
<dbReference type="GO" id="GO:0006352">
    <property type="term" value="P:DNA-templated transcription initiation"/>
    <property type="evidence" value="ECO:0007669"/>
    <property type="project" value="InterPro"/>
</dbReference>
<comment type="caution">
    <text evidence="14">The sequence shown here is derived from an EMBL/GenBank/DDBJ whole genome shotgun (WGS) entry which is preliminary data.</text>
</comment>
<feature type="compositionally biased region" description="Basic and acidic residues" evidence="11">
    <location>
        <begin position="93"/>
        <end position="109"/>
    </location>
</feature>
<keyword evidence="3 10" id="KW-0240">DNA-directed RNA polymerase</keyword>
<evidence type="ECO:0000256" key="3">
    <source>
        <dbReference type="ARBA" id="ARBA00022478"/>
    </source>
</evidence>
<protein>
    <recommendedName>
        <fullName evidence="2 10">RNA polymerase sigma-54 factor</fullName>
    </recommendedName>
</protein>
<dbReference type="NCBIfam" id="NF004595">
    <property type="entry name" value="PRK05932.1-2"/>
    <property type="match status" value="1"/>
</dbReference>
<accession>A0A839HA01</accession>
<keyword evidence="8 10" id="KW-0238">DNA-binding</keyword>
<keyword evidence="4 10" id="KW-0808">Transferase</keyword>
<dbReference type="AlphaFoldDB" id="A0A839HA01"/>
<dbReference type="NCBIfam" id="TIGR02395">
    <property type="entry name" value="rpoN_sigma"/>
    <property type="match status" value="1"/>
</dbReference>
<dbReference type="InterPro" id="IPR007046">
    <property type="entry name" value="RNA_pol_sigma_54_core-bd"/>
</dbReference>
<dbReference type="InterPro" id="IPR007634">
    <property type="entry name" value="RNA_pol_sigma_54_DNA-bd"/>
</dbReference>
<dbReference type="GO" id="GO:0001216">
    <property type="term" value="F:DNA-binding transcription activator activity"/>
    <property type="evidence" value="ECO:0007669"/>
    <property type="project" value="InterPro"/>
</dbReference>
<reference evidence="14 15" key="1">
    <citation type="journal article" date="2020" name="Arch. Microbiol.">
        <title>The genome sequence of the giant phototrophic gammaproteobacterium Thiospirillum jenense gives insight into its physiological properties and phylogenetic relationships.</title>
        <authorList>
            <person name="Imhoff J.F."/>
            <person name="Meyer T.E."/>
            <person name="Kyndt J.A."/>
        </authorList>
    </citation>
    <scope>NUCLEOTIDE SEQUENCE [LARGE SCALE GENOMIC DNA]</scope>
    <source>
        <strain evidence="14 15">DSM 216</strain>
    </source>
</reference>
<proteinExistence type="inferred from homology"/>
<dbReference type="PROSITE" id="PS00718">
    <property type="entry name" value="SIGMA54_2"/>
    <property type="match status" value="1"/>
</dbReference>
<dbReference type="EMBL" id="JABVCQ010000012">
    <property type="protein sequence ID" value="MBB1126033.1"/>
    <property type="molecule type" value="Genomic_DNA"/>
</dbReference>
<dbReference type="Proteomes" id="UP000548632">
    <property type="component" value="Unassembled WGS sequence"/>
</dbReference>
<dbReference type="Pfam" id="PF04552">
    <property type="entry name" value="Sigma54_DBD"/>
    <property type="match status" value="1"/>
</dbReference>
<evidence type="ECO:0000256" key="4">
    <source>
        <dbReference type="ARBA" id="ARBA00022679"/>
    </source>
</evidence>
<dbReference type="GO" id="GO:0003677">
    <property type="term" value="F:DNA binding"/>
    <property type="evidence" value="ECO:0007669"/>
    <property type="project" value="UniProtKB-KW"/>
</dbReference>
<organism evidence="14 15">
    <name type="scientific">Thiospirillum jenense</name>
    <dbReference type="NCBI Taxonomy" id="1653858"/>
    <lineage>
        <taxon>Bacteria</taxon>
        <taxon>Pseudomonadati</taxon>
        <taxon>Pseudomonadota</taxon>
        <taxon>Gammaproteobacteria</taxon>
        <taxon>Chromatiales</taxon>
        <taxon>Chromatiaceae</taxon>
        <taxon>Thiospirillum</taxon>
    </lineage>
</organism>
<dbReference type="InterPro" id="IPR000394">
    <property type="entry name" value="RNA_pol_sigma_54"/>
</dbReference>
<sequence>MKQTLQLRLGQQLTMTPQLQQAIKLLQLSTLELQYEIQEALESNLMLEVAEDDAAETDYPAAADSTEPRHDTLDAFTSSSSSEVTAEDNWNGDDARVDNELHPELERIPDNLPLDSDWSDTFDSYLPASSHSGSGADDDYDPFAQHARPQTLHDHLDWQLNLARINPHDRAIAEALVDAIDANGYLRLDLADVAGIIDDAALELADIEAVLQLVQSFDPAGVGARDLRECLTLQLRYHAAADSSAGETARQICAEHFDALARNDLDELRRLLRITDEELAAALTLIRSLNPRPGSLISDVRAEYVIPDVLVRKQAGRWKVELNPETAPRLRVNADYAKLIRRSDQAADNTCLKAHLQEARWFIKSLTSRNDTVLRVAIKIVELQQAFFELGEEAMRPLVLRDVAEALELHESTVSRVTTQKYMHTPRGMFEFKYFFSSYVSTTSGGECSSTAIRALIRKLVATEVANKPLSDSKIVNLLSHQGIQVARRTVAKYREAMGIPPSNERKRLL</sequence>
<keyword evidence="5 10" id="KW-0548">Nucleotidyltransferase</keyword>
<evidence type="ECO:0000259" key="12">
    <source>
        <dbReference type="Pfam" id="PF04552"/>
    </source>
</evidence>
<keyword evidence="6 10" id="KW-0805">Transcription regulation</keyword>
<keyword evidence="9 10" id="KW-0804">Transcription</keyword>
<keyword evidence="15" id="KW-1185">Reference proteome</keyword>
<evidence type="ECO:0000313" key="14">
    <source>
        <dbReference type="EMBL" id="MBB1126033.1"/>
    </source>
</evidence>
<name>A0A839HA01_9GAMM</name>
<evidence type="ECO:0000256" key="11">
    <source>
        <dbReference type="SAM" id="MobiDB-lite"/>
    </source>
</evidence>
<comment type="function">
    <text evidence="10">Sigma factors are initiation factors that promote the attachment of RNA polymerase to specific initiation sites and are then released.</text>
</comment>
<dbReference type="Gene3D" id="1.10.10.60">
    <property type="entry name" value="Homeodomain-like"/>
    <property type="match status" value="1"/>
</dbReference>
<keyword evidence="7 10" id="KW-0731">Sigma factor</keyword>
<gene>
    <name evidence="14" type="ORF">HUK38_07285</name>
</gene>
<evidence type="ECO:0000256" key="6">
    <source>
        <dbReference type="ARBA" id="ARBA00023015"/>
    </source>
</evidence>
<evidence type="ECO:0000256" key="7">
    <source>
        <dbReference type="ARBA" id="ARBA00023082"/>
    </source>
</evidence>
<evidence type="ECO:0000259" key="13">
    <source>
        <dbReference type="Pfam" id="PF04963"/>
    </source>
</evidence>
<dbReference type="PROSITE" id="PS00717">
    <property type="entry name" value="SIGMA54_1"/>
    <property type="match status" value="1"/>
</dbReference>
<dbReference type="RefSeq" id="WP_182583656.1">
    <property type="nucleotide sequence ID" value="NZ_JABVCQ010000012.1"/>
</dbReference>
<dbReference type="PANTHER" id="PTHR32248">
    <property type="entry name" value="RNA POLYMERASE SIGMA-54 FACTOR"/>
    <property type="match status" value="1"/>
</dbReference>
<evidence type="ECO:0000256" key="1">
    <source>
        <dbReference type="ARBA" id="ARBA00008798"/>
    </source>
</evidence>
<dbReference type="GO" id="GO:0000428">
    <property type="term" value="C:DNA-directed RNA polymerase complex"/>
    <property type="evidence" value="ECO:0007669"/>
    <property type="project" value="UniProtKB-KW"/>
</dbReference>
<dbReference type="InterPro" id="IPR038709">
    <property type="entry name" value="RpoN_core-bd_sf"/>
</dbReference>
<dbReference type="Pfam" id="PF04963">
    <property type="entry name" value="Sigma54_CBD"/>
    <property type="match status" value="1"/>
</dbReference>
<evidence type="ECO:0000313" key="15">
    <source>
        <dbReference type="Proteomes" id="UP000548632"/>
    </source>
</evidence>
<feature type="domain" description="RNA polymerase sigma factor 54 core-binding" evidence="13">
    <location>
        <begin position="145"/>
        <end position="336"/>
    </location>
</feature>
<dbReference type="GO" id="GO:0016987">
    <property type="term" value="F:sigma factor activity"/>
    <property type="evidence" value="ECO:0007669"/>
    <property type="project" value="UniProtKB-KW"/>
</dbReference>
<dbReference type="FunFam" id="1.10.10.60:FF:000045">
    <property type="entry name" value="RNA polymerase sigma-54 factor"/>
    <property type="match status" value="1"/>
</dbReference>